<protein>
    <submittedName>
        <fullName evidence="3">VOC family protein</fullName>
    </submittedName>
</protein>
<keyword evidence="4" id="KW-1185">Reference proteome</keyword>
<dbReference type="SUPFAM" id="SSF54593">
    <property type="entry name" value="Glyoxalase/Bleomycin resistance protein/Dihydroxybiphenyl dioxygenase"/>
    <property type="match status" value="1"/>
</dbReference>
<gene>
    <name evidence="3" type="ORF">TPR58_20905</name>
</gene>
<dbReference type="Gene3D" id="3.10.180.10">
    <property type="entry name" value="2,3-Dihydroxybiphenyl 1,2-Dioxygenase, domain 1"/>
    <property type="match status" value="1"/>
</dbReference>
<dbReference type="InterPro" id="IPR029068">
    <property type="entry name" value="Glyas_Bleomycin-R_OHBP_Dase"/>
</dbReference>
<dbReference type="InterPro" id="IPR037523">
    <property type="entry name" value="VOC_core"/>
</dbReference>
<dbReference type="InterPro" id="IPR052164">
    <property type="entry name" value="Anthracycline_SecMetBiosynth"/>
</dbReference>
<feature type="domain" description="VOC" evidence="2">
    <location>
        <begin position="39"/>
        <end position="154"/>
    </location>
</feature>
<dbReference type="EMBL" id="JBDIZK010000015">
    <property type="protein sequence ID" value="MEN3749646.1"/>
    <property type="molecule type" value="Genomic_DNA"/>
</dbReference>
<organism evidence="3 4">
    <name type="scientific">Sphingomonas rustica</name>
    <dbReference type="NCBI Taxonomy" id="3103142"/>
    <lineage>
        <taxon>Bacteria</taxon>
        <taxon>Pseudomonadati</taxon>
        <taxon>Pseudomonadota</taxon>
        <taxon>Alphaproteobacteria</taxon>
        <taxon>Sphingomonadales</taxon>
        <taxon>Sphingomonadaceae</taxon>
        <taxon>Sphingomonas</taxon>
    </lineage>
</organism>
<name>A0ABV0BFQ2_9SPHN</name>
<accession>A0ABV0BFQ2</accession>
<evidence type="ECO:0000259" key="2">
    <source>
        <dbReference type="PROSITE" id="PS51819"/>
    </source>
</evidence>
<evidence type="ECO:0000256" key="1">
    <source>
        <dbReference type="SAM" id="SignalP"/>
    </source>
</evidence>
<proteinExistence type="predicted"/>
<dbReference type="RefSeq" id="WP_346248691.1">
    <property type="nucleotide sequence ID" value="NZ_JBDIZK010000015.1"/>
</dbReference>
<dbReference type="PANTHER" id="PTHR33993">
    <property type="entry name" value="GLYOXALASE-RELATED"/>
    <property type="match status" value="1"/>
</dbReference>
<dbReference type="InterPro" id="IPR004360">
    <property type="entry name" value="Glyas_Fos-R_dOase_dom"/>
</dbReference>
<feature type="chain" id="PRO_5045059235" evidence="1">
    <location>
        <begin position="24"/>
        <end position="157"/>
    </location>
</feature>
<comment type="caution">
    <text evidence="3">The sequence shown here is derived from an EMBL/GenBank/DDBJ whole genome shotgun (WGS) entry which is preliminary data.</text>
</comment>
<dbReference type="Proteomes" id="UP001427805">
    <property type="component" value="Unassembled WGS sequence"/>
</dbReference>
<reference evidence="3 4" key="1">
    <citation type="submission" date="2024-05" db="EMBL/GenBank/DDBJ databases">
        <title>Sphingomonas sp. HF-S3 16S ribosomal RNA gene Genome sequencing and assembly.</title>
        <authorList>
            <person name="Lee H."/>
        </authorList>
    </citation>
    <scope>NUCLEOTIDE SEQUENCE [LARGE SCALE GENOMIC DNA]</scope>
    <source>
        <strain evidence="3 4">HF-S3</strain>
    </source>
</reference>
<sequence>MRLLASLLSAALIALLSPTAVLAQQSPQQAPQSPGHITGVGGIFFKSKDPKALMAWYRDVLGIDVEAWGGAQLRYDAPKHPPVVIVTAFDLATKEMAPSTREFMLTFAVDDLAAFVARLKAKGVTIVKRDDGDPFGKFASILDPDGTRIQFWEPKPE</sequence>
<dbReference type="PROSITE" id="PS51819">
    <property type="entry name" value="VOC"/>
    <property type="match status" value="1"/>
</dbReference>
<dbReference type="PANTHER" id="PTHR33993:SF5">
    <property type="entry name" value="GLYOXALASE"/>
    <property type="match status" value="1"/>
</dbReference>
<keyword evidence="1" id="KW-0732">Signal</keyword>
<evidence type="ECO:0000313" key="4">
    <source>
        <dbReference type="Proteomes" id="UP001427805"/>
    </source>
</evidence>
<feature type="signal peptide" evidence="1">
    <location>
        <begin position="1"/>
        <end position="23"/>
    </location>
</feature>
<evidence type="ECO:0000313" key="3">
    <source>
        <dbReference type="EMBL" id="MEN3749646.1"/>
    </source>
</evidence>
<dbReference type="Pfam" id="PF00903">
    <property type="entry name" value="Glyoxalase"/>
    <property type="match status" value="1"/>
</dbReference>